<comment type="subcellular location">
    <subcellularLocation>
        <location evidence="1 7">Cell membrane</location>
        <topology evidence="1 7">Multi-pass membrane protein</topology>
    </subcellularLocation>
</comment>
<feature type="transmembrane region" description="Helical" evidence="7">
    <location>
        <begin position="219"/>
        <end position="241"/>
    </location>
</feature>
<dbReference type="InterPro" id="IPR000515">
    <property type="entry name" value="MetI-like"/>
</dbReference>
<dbReference type="PANTHER" id="PTHR43386">
    <property type="entry name" value="OLIGOPEPTIDE TRANSPORT SYSTEM PERMEASE PROTEIN APPC"/>
    <property type="match status" value="1"/>
</dbReference>
<dbReference type="InterPro" id="IPR035906">
    <property type="entry name" value="MetI-like_sf"/>
</dbReference>
<keyword evidence="5 7" id="KW-1133">Transmembrane helix</keyword>
<reference evidence="10" key="1">
    <citation type="journal article" date="2019" name="Int. J. Syst. Evol. Microbiol.">
        <title>The Global Catalogue of Microorganisms (GCM) 10K type strain sequencing project: providing services to taxonomists for standard genome sequencing and annotation.</title>
        <authorList>
            <consortium name="The Broad Institute Genomics Platform"/>
            <consortium name="The Broad Institute Genome Sequencing Center for Infectious Disease"/>
            <person name="Wu L."/>
            <person name="Ma J."/>
        </authorList>
    </citation>
    <scope>NUCLEOTIDE SEQUENCE [LARGE SCALE GENOMIC DNA]</scope>
    <source>
        <strain evidence="10">JCM 17738</strain>
    </source>
</reference>
<name>A0ABP8JVI2_9MICO</name>
<feature type="transmembrane region" description="Helical" evidence="7">
    <location>
        <begin position="140"/>
        <end position="157"/>
    </location>
</feature>
<comment type="similarity">
    <text evidence="7">Belongs to the binding-protein-dependent transport system permease family.</text>
</comment>
<sequence length="307" mass="32490">MTEAAVVVSETVAPGGSSDENRSLASDAWRSLRKNPIFWASAVLITIFVTMAIFPGLFTSTDPRDAVLAESRSRPGDGTWFGRDIQGYDIYARCIYGARASILVGVLTTVITVGVGGFIGIMSGYLGGAWDAVMSRIGDIFFAIPLLLGAIIFLVSLPDFFNANTFLSALKVSLALAVLGWPSMARLMRSSVIQVKPNDYVQAARALGASPSRIVRSHILPNSVAPLIVVATIALGGYIAAEATLSFLGIGLQAPAVSWGIDISAALVGLRTTPHMLFFPSLFLSLAVLGFILLGDAVRDALDPKNR</sequence>
<comment type="caution">
    <text evidence="9">The sequence shown here is derived from an EMBL/GenBank/DDBJ whole genome shotgun (WGS) entry which is preliminary data.</text>
</comment>
<dbReference type="Pfam" id="PF00528">
    <property type="entry name" value="BPD_transp_1"/>
    <property type="match status" value="1"/>
</dbReference>
<dbReference type="PANTHER" id="PTHR43386:SF6">
    <property type="entry name" value="ABC TRANSPORTER PERMEASE PROTEIN"/>
    <property type="match status" value="1"/>
</dbReference>
<dbReference type="SUPFAM" id="SSF161098">
    <property type="entry name" value="MetI-like"/>
    <property type="match status" value="1"/>
</dbReference>
<evidence type="ECO:0000256" key="5">
    <source>
        <dbReference type="ARBA" id="ARBA00022989"/>
    </source>
</evidence>
<organism evidence="9 10">
    <name type="scientific">Ornithinibacter aureus</name>
    <dbReference type="NCBI Taxonomy" id="622664"/>
    <lineage>
        <taxon>Bacteria</taxon>
        <taxon>Bacillati</taxon>
        <taxon>Actinomycetota</taxon>
        <taxon>Actinomycetes</taxon>
        <taxon>Micrococcales</taxon>
        <taxon>Intrasporangiaceae</taxon>
        <taxon>Ornithinibacter</taxon>
    </lineage>
</organism>
<evidence type="ECO:0000256" key="7">
    <source>
        <dbReference type="RuleBase" id="RU363032"/>
    </source>
</evidence>
<dbReference type="Proteomes" id="UP001500390">
    <property type="component" value="Unassembled WGS sequence"/>
</dbReference>
<dbReference type="InterPro" id="IPR025966">
    <property type="entry name" value="OppC_N"/>
</dbReference>
<evidence type="ECO:0000313" key="10">
    <source>
        <dbReference type="Proteomes" id="UP001500390"/>
    </source>
</evidence>
<evidence type="ECO:0000256" key="2">
    <source>
        <dbReference type="ARBA" id="ARBA00022448"/>
    </source>
</evidence>
<dbReference type="PROSITE" id="PS50928">
    <property type="entry name" value="ABC_TM1"/>
    <property type="match status" value="1"/>
</dbReference>
<feature type="transmembrane region" description="Helical" evidence="7">
    <location>
        <begin position="277"/>
        <end position="298"/>
    </location>
</feature>
<keyword evidence="4 7" id="KW-0812">Transmembrane</keyword>
<feature type="transmembrane region" description="Helical" evidence="7">
    <location>
        <begin position="102"/>
        <end position="128"/>
    </location>
</feature>
<evidence type="ECO:0000256" key="3">
    <source>
        <dbReference type="ARBA" id="ARBA00022475"/>
    </source>
</evidence>
<evidence type="ECO:0000259" key="8">
    <source>
        <dbReference type="PROSITE" id="PS50928"/>
    </source>
</evidence>
<protein>
    <submittedName>
        <fullName evidence="9">ABC transporter permease</fullName>
    </submittedName>
</protein>
<dbReference type="RefSeq" id="WP_159900535.1">
    <property type="nucleotide sequence ID" value="NZ_BAABFX010000026.1"/>
</dbReference>
<dbReference type="Gene3D" id="1.10.3720.10">
    <property type="entry name" value="MetI-like"/>
    <property type="match status" value="1"/>
</dbReference>
<keyword evidence="2 7" id="KW-0813">Transport</keyword>
<evidence type="ECO:0000313" key="9">
    <source>
        <dbReference type="EMBL" id="GAA4396394.1"/>
    </source>
</evidence>
<proteinExistence type="inferred from homology"/>
<keyword evidence="6 7" id="KW-0472">Membrane</keyword>
<evidence type="ECO:0000256" key="6">
    <source>
        <dbReference type="ARBA" id="ARBA00023136"/>
    </source>
</evidence>
<feature type="transmembrane region" description="Helical" evidence="7">
    <location>
        <begin position="37"/>
        <end position="58"/>
    </location>
</feature>
<feature type="domain" description="ABC transmembrane type-1" evidence="8">
    <location>
        <begin position="98"/>
        <end position="295"/>
    </location>
</feature>
<evidence type="ECO:0000256" key="4">
    <source>
        <dbReference type="ARBA" id="ARBA00022692"/>
    </source>
</evidence>
<evidence type="ECO:0000256" key="1">
    <source>
        <dbReference type="ARBA" id="ARBA00004651"/>
    </source>
</evidence>
<keyword evidence="3" id="KW-1003">Cell membrane</keyword>
<dbReference type="CDD" id="cd06261">
    <property type="entry name" value="TM_PBP2"/>
    <property type="match status" value="1"/>
</dbReference>
<dbReference type="Pfam" id="PF12911">
    <property type="entry name" value="OppC_N"/>
    <property type="match status" value="1"/>
</dbReference>
<dbReference type="EMBL" id="BAABFX010000026">
    <property type="protein sequence ID" value="GAA4396394.1"/>
    <property type="molecule type" value="Genomic_DNA"/>
</dbReference>
<keyword evidence="10" id="KW-1185">Reference proteome</keyword>
<dbReference type="InterPro" id="IPR050366">
    <property type="entry name" value="BP-dependent_transpt_permease"/>
</dbReference>
<gene>
    <name evidence="9" type="ORF">GCM10023153_19340</name>
</gene>
<accession>A0ABP8JVI2</accession>